<reference evidence="1" key="1">
    <citation type="journal article" date="2015" name="Nature">
        <title>Complex archaea that bridge the gap between prokaryotes and eukaryotes.</title>
        <authorList>
            <person name="Spang A."/>
            <person name="Saw J.H."/>
            <person name="Jorgensen S.L."/>
            <person name="Zaremba-Niedzwiedzka K."/>
            <person name="Martijn J."/>
            <person name="Lind A.E."/>
            <person name="van Eijk R."/>
            <person name="Schleper C."/>
            <person name="Guy L."/>
            <person name="Ettema T.J."/>
        </authorList>
    </citation>
    <scope>NUCLEOTIDE SEQUENCE</scope>
</reference>
<comment type="caution">
    <text evidence="1">The sequence shown here is derived from an EMBL/GenBank/DDBJ whole genome shotgun (WGS) entry which is preliminary data.</text>
</comment>
<evidence type="ECO:0008006" key="2">
    <source>
        <dbReference type="Google" id="ProtNLM"/>
    </source>
</evidence>
<protein>
    <recommendedName>
        <fullName evidence="2">Lipoprotein</fullName>
    </recommendedName>
</protein>
<evidence type="ECO:0000313" key="1">
    <source>
        <dbReference type="EMBL" id="KKK52496.1"/>
    </source>
</evidence>
<proteinExistence type="predicted"/>
<organism evidence="1">
    <name type="scientific">marine sediment metagenome</name>
    <dbReference type="NCBI Taxonomy" id="412755"/>
    <lineage>
        <taxon>unclassified sequences</taxon>
        <taxon>metagenomes</taxon>
        <taxon>ecological metagenomes</taxon>
    </lineage>
</organism>
<gene>
    <name evidence="1" type="ORF">LCGC14_3104330</name>
</gene>
<dbReference type="AlphaFoldDB" id="A0A0F8YWW2"/>
<name>A0A0F8YWW2_9ZZZZ</name>
<sequence length="173" mass="18431">MKRTLVLLIAGILAGCARAPVPVFQAERIAAGKADALAGSVWGKIEYAPKQYAGFAYDSTGVYGSLHGQNPPELIKLTLTASKNGKSSLRMLYVPSMALYGGRPPGIAGPPVVPDVGLKWLGRGTIAQMASVYGRSFWIPWKAFELDGPPTGRVSVSVHAMRRQGRGVSFRFG</sequence>
<dbReference type="PROSITE" id="PS51257">
    <property type="entry name" value="PROKAR_LIPOPROTEIN"/>
    <property type="match status" value="1"/>
</dbReference>
<accession>A0A0F8YWW2</accession>
<dbReference type="EMBL" id="LAZR01066990">
    <property type="protein sequence ID" value="KKK52496.1"/>
    <property type="molecule type" value="Genomic_DNA"/>
</dbReference>
<feature type="non-terminal residue" evidence="1">
    <location>
        <position position="173"/>
    </location>
</feature>